<comment type="caution">
    <text evidence="6">The sequence shown here is derived from an EMBL/GenBank/DDBJ whole genome shotgun (WGS) entry which is preliminary data.</text>
</comment>
<dbReference type="OrthoDB" id="3539650at2"/>
<dbReference type="PANTHER" id="PTHR30055:SF234">
    <property type="entry name" value="HTH-TYPE TRANSCRIPTIONAL REGULATOR BETI"/>
    <property type="match status" value="1"/>
</dbReference>
<dbReference type="Pfam" id="PF00440">
    <property type="entry name" value="TetR_N"/>
    <property type="match status" value="1"/>
</dbReference>
<dbReference type="PANTHER" id="PTHR30055">
    <property type="entry name" value="HTH-TYPE TRANSCRIPTIONAL REGULATOR RUTR"/>
    <property type="match status" value="1"/>
</dbReference>
<dbReference type="RefSeq" id="WP_141990310.1">
    <property type="nucleotide sequence ID" value="NZ_VFRA01000001.1"/>
</dbReference>
<dbReference type="GO" id="GO:0003700">
    <property type="term" value="F:DNA-binding transcription factor activity"/>
    <property type="evidence" value="ECO:0007669"/>
    <property type="project" value="TreeGrafter"/>
</dbReference>
<keyword evidence="3" id="KW-0804">Transcription</keyword>
<evidence type="ECO:0000256" key="2">
    <source>
        <dbReference type="ARBA" id="ARBA00023125"/>
    </source>
</evidence>
<gene>
    <name evidence="6" type="ORF">FB472_1479</name>
</gene>
<keyword evidence="7" id="KW-1185">Reference proteome</keyword>
<feature type="domain" description="HTH tetR-type" evidence="5">
    <location>
        <begin position="19"/>
        <end position="78"/>
    </location>
</feature>
<dbReference type="PROSITE" id="PS50977">
    <property type="entry name" value="HTH_TETR_2"/>
    <property type="match status" value="1"/>
</dbReference>
<evidence type="ECO:0000256" key="3">
    <source>
        <dbReference type="ARBA" id="ARBA00023163"/>
    </source>
</evidence>
<evidence type="ECO:0000256" key="1">
    <source>
        <dbReference type="ARBA" id="ARBA00023015"/>
    </source>
</evidence>
<feature type="DNA-binding region" description="H-T-H motif" evidence="4">
    <location>
        <begin position="41"/>
        <end position="60"/>
    </location>
</feature>
<dbReference type="InterPro" id="IPR050109">
    <property type="entry name" value="HTH-type_TetR-like_transc_reg"/>
</dbReference>
<keyword evidence="1" id="KW-0805">Transcription regulation</keyword>
<sequence>MATPTAPAKTSRATPLSVNDRRAMIIAAVAPVLRKYGPAVTSRQLAEAAGIAEGTIYRAFADKDDLIRASIETHTDPAPLLRALDNIDPTLALEEKVQEAIALIRARFRDVVSLMSLFGEYRKRPSSHHHAAMNRSFKIFLAPQLDSLALTPERIAHLVQLLAFSSSMPHFGDNTSFTDEELTAIILHGICTPIPTTATEK</sequence>
<evidence type="ECO:0000313" key="7">
    <source>
        <dbReference type="Proteomes" id="UP000316560"/>
    </source>
</evidence>
<keyword evidence="2 4" id="KW-0238">DNA-binding</keyword>
<dbReference type="PRINTS" id="PR00455">
    <property type="entry name" value="HTHTETR"/>
</dbReference>
<dbReference type="Gene3D" id="1.10.357.10">
    <property type="entry name" value="Tetracycline Repressor, domain 2"/>
    <property type="match status" value="1"/>
</dbReference>
<dbReference type="EMBL" id="VFRA01000001">
    <property type="protein sequence ID" value="TQO19879.1"/>
    <property type="molecule type" value="Genomic_DNA"/>
</dbReference>
<evidence type="ECO:0000313" key="6">
    <source>
        <dbReference type="EMBL" id="TQO19879.1"/>
    </source>
</evidence>
<reference evidence="6 7" key="1">
    <citation type="submission" date="2019-06" db="EMBL/GenBank/DDBJ databases">
        <title>Sequencing the genomes of 1000 actinobacteria strains.</title>
        <authorList>
            <person name="Klenk H.-P."/>
        </authorList>
    </citation>
    <scope>NUCLEOTIDE SEQUENCE [LARGE SCALE GENOMIC DNA]</scope>
    <source>
        <strain evidence="6 7">DSM 21947</strain>
    </source>
</reference>
<evidence type="ECO:0000256" key="4">
    <source>
        <dbReference type="PROSITE-ProRule" id="PRU00335"/>
    </source>
</evidence>
<dbReference type="Proteomes" id="UP000316560">
    <property type="component" value="Unassembled WGS sequence"/>
</dbReference>
<organism evidence="6 7">
    <name type="scientific">Rhodoglobus vestalii</name>
    <dbReference type="NCBI Taxonomy" id="193384"/>
    <lineage>
        <taxon>Bacteria</taxon>
        <taxon>Bacillati</taxon>
        <taxon>Actinomycetota</taxon>
        <taxon>Actinomycetes</taxon>
        <taxon>Micrococcales</taxon>
        <taxon>Microbacteriaceae</taxon>
        <taxon>Rhodoglobus</taxon>
    </lineage>
</organism>
<protein>
    <submittedName>
        <fullName evidence="6">TetR family transcriptional regulator</fullName>
    </submittedName>
</protein>
<dbReference type="AlphaFoldDB" id="A0A8H2K726"/>
<dbReference type="GO" id="GO:0000976">
    <property type="term" value="F:transcription cis-regulatory region binding"/>
    <property type="evidence" value="ECO:0007669"/>
    <property type="project" value="TreeGrafter"/>
</dbReference>
<evidence type="ECO:0000259" key="5">
    <source>
        <dbReference type="PROSITE" id="PS50977"/>
    </source>
</evidence>
<proteinExistence type="predicted"/>
<dbReference type="InterPro" id="IPR001647">
    <property type="entry name" value="HTH_TetR"/>
</dbReference>
<name>A0A8H2K726_9MICO</name>
<dbReference type="SUPFAM" id="SSF46689">
    <property type="entry name" value="Homeodomain-like"/>
    <property type="match status" value="1"/>
</dbReference>
<accession>A0A8H2K726</accession>
<dbReference type="InterPro" id="IPR009057">
    <property type="entry name" value="Homeodomain-like_sf"/>
</dbReference>